<proteinExistence type="predicted"/>
<sequence>MAIDTTQAPITSIRQVLLISAGASHSVALLWGLRIRQIACGDNHCLAVTMEGEGVTIKMVVAGAEHTVAITEDGELYGWGWGQFGNLGLGDKNDRNIP</sequence>
<reference evidence="1 2" key="2">
    <citation type="journal article" date="2022" name="Mol. Ecol. Resour.">
        <title>The genomes of chicory, endive, great burdock and yacon provide insights into Asteraceae paleo-polyploidization history and plant inulin production.</title>
        <authorList>
            <person name="Fan W."/>
            <person name="Wang S."/>
            <person name="Wang H."/>
            <person name="Wang A."/>
            <person name="Jiang F."/>
            <person name="Liu H."/>
            <person name="Zhao H."/>
            <person name="Xu D."/>
            <person name="Zhang Y."/>
        </authorList>
    </citation>
    <scope>NUCLEOTIDE SEQUENCE [LARGE SCALE GENOMIC DNA]</scope>
    <source>
        <strain evidence="2">cv. Niubang</strain>
    </source>
</reference>
<evidence type="ECO:0000313" key="1">
    <source>
        <dbReference type="EMBL" id="KAI3770981.1"/>
    </source>
</evidence>
<organism evidence="1 2">
    <name type="scientific">Arctium lappa</name>
    <name type="common">Greater burdock</name>
    <name type="synonym">Lappa major</name>
    <dbReference type="NCBI Taxonomy" id="4217"/>
    <lineage>
        <taxon>Eukaryota</taxon>
        <taxon>Viridiplantae</taxon>
        <taxon>Streptophyta</taxon>
        <taxon>Embryophyta</taxon>
        <taxon>Tracheophyta</taxon>
        <taxon>Spermatophyta</taxon>
        <taxon>Magnoliopsida</taxon>
        <taxon>eudicotyledons</taxon>
        <taxon>Gunneridae</taxon>
        <taxon>Pentapetalae</taxon>
        <taxon>asterids</taxon>
        <taxon>campanulids</taxon>
        <taxon>Asterales</taxon>
        <taxon>Asteraceae</taxon>
        <taxon>Carduoideae</taxon>
        <taxon>Cardueae</taxon>
        <taxon>Arctiinae</taxon>
        <taxon>Arctium</taxon>
    </lineage>
</organism>
<keyword evidence="2" id="KW-1185">Reference proteome</keyword>
<gene>
    <name evidence="1" type="ORF">L6452_02130</name>
</gene>
<reference evidence="2" key="1">
    <citation type="journal article" date="2022" name="Mol. Ecol. Resour.">
        <title>The genomes of chicory, endive, great burdock and yacon provide insights into Asteraceae palaeo-polyploidization history and plant inulin production.</title>
        <authorList>
            <person name="Fan W."/>
            <person name="Wang S."/>
            <person name="Wang H."/>
            <person name="Wang A."/>
            <person name="Jiang F."/>
            <person name="Liu H."/>
            <person name="Zhao H."/>
            <person name="Xu D."/>
            <person name="Zhang Y."/>
        </authorList>
    </citation>
    <scope>NUCLEOTIDE SEQUENCE [LARGE SCALE GENOMIC DNA]</scope>
    <source>
        <strain evidence="2">cv. Niubang</strain>
    </source>
</reference>
<accession>A0ACB9FJU8</accession>
<evidence type="ECO:0000313" key="2">
    <source>
        <dbReference type="Proteomes" id="UP001055879"/>
    </source>
</evidence>
<dbReference type="Proteomes" id="UP001055879">
    <property type="component" value="Linkage Group LG01"/>
</dbReference>
<comment type="caution">
    <text evidence="1">The sequence shown here is derived from an EMBL/GenBank/DDBJ whole genome shotgun (WGS) entry which is preliminary data.</text>
</comment>
<dbReference type="EMBL" id="CM042047">
    <property type="protein sequence ID" value="KAI3770981.1"/>
    <property type="molecule type" value="Genomic_DNA"/>
</dbReference>
<protein>
    <submittedName>
        <fullName evidence="1">Uncharacterized protein</fullName>
    </submittedName>
</protein>
<name>A0ACB9FJU8_ARCLA</name>